<proteinExistence type="predicted"/>
<accession>A0A098E9T6</accession>
<dbReference type="Pfam" id="PF00893">
    <property type="entry name" value="Multi_Drug_Res"/>
    <property type="match status" value="1"/>
</dbReference>
<dbReference type="InterPro" id="IPR000390">
    <property type="entry name" value="Small_drug/metabolite_transptr"/>
</dbReference>
<dbReference type="InterPro" id="IPR045324">
    <property type="entry name" value="Small_multidrug_res"/>
</dbReference>
<reference evidence="8" key="1">
    <citation type="submission" date="2014-09" db="EMBL/GenBank/DDBJ databases">
        <authorList>
            <person name="Probst J Alexander"/>
        </authorList>
    </citation>
    <scope>NUCLEOTIDE SEQUENCE</scope>
</reference>
<evidence type="ECO:0000256" key="1">
    <source>
        <dbReference type="ARBA" id="ARBA00004651"/>
    </source>
</evidence>
<gene>
    <name evidence="8" type="ORF">MSIBF_A1670010</name>
</gene>
<dbReference type="SUPFAM" id="SSF103481">
    <property type="entry name" value="Multidrug resistance efflux transporter EmrE"/>
    <property type="match status" value="1"/>
</dbReference>
<feature type="transmembrane region" description="Helical" evidence="7">
    <location>
        <begin position="59"/>
        <end position="80"/>
    </location>
</feature>
<dbReference type="AlphaFoldDB" id="A0A098E9T6"/>
<keyword evidence="6 7" id="KW-0472">Membrane</keyword>
<dbReference type="Gene3D" id="1.10.3730.20">
    <property type="match status" value="1"/>
</dbReference>
<sequence>MSVAWIYLILAILLEVAGTTCMKFSEGFTKILPSVMMFVFYAGSFVALTYAVKTIDIGLAYAVWAAVGITLIAIIGILYFKEPVTALKIVSIGLIIIGVVGLYLSGTQ</sequence>
<dbReference type="FunFam" id="1.10.3730.20:FF:000001">
    <property type="entry name" value="Quaternary ammonium compound resistance transporter SugE"/>
    <property type="match status" value="1"/>
</dbReference>
<name>A0A098E9T6_9ZZZZ</name>
<feature type="transmembrane region" description="Helical" evidence="7">
    <location>
        <begin position="86"/>
        <end position="104"/>
    </location>
</feature>
<evidence type="ECO:0000256" key="3">
    <source>
        <dbReference type="ARBA" id="ARBA00022475"/>
    </source>
</evidence>
<keyword evidence="5 7" id="KW-1133">Transmembrane helix</keyword>
<evidence type="ECO:0000256" key="2">
    <source>
        <dbReference type="ARBA" id="ARBA00022448"/>
    </source>
</evidence>
<keyword evidence="2" id="KW-0813">Transport</keyword>
<protein>
    <submittedName>
        <fullName evidence="8">Multidrug efflux transporter</fullName>
    </submittedName>
</protein>
<keyword evidence="3" id="KW-1003">Cell membrane</keyword>
<dbReference type="GO" id="GO:0005886">
    <property type="term" value="C:plasma membrane"/>
    <property type="evidence" value="ECO:0007669"/>
    <property type="project" value="UniProtKB-SubCell"/>
</dbReference>
<dbReference type="EMBL" id="CCXY01000076">
    <property type="protein sequence ID" value="CEG11750.1"/>
    <property type="molecule type" value="Genomic_DNA"/>
</dbReference>
<evidence type="ECO:0000256" key="7">
    <source>
        <dbReference type="SAM" id="Phobius"/>
    </source>
</evidence>
<evidence type="ECO:0000256" key="6">
    <source>
        <dbReference type="ARBA" id="ARBA00023136"/>
    </source>
</evidence>
<organism evidence="8">
    <name type="scientific">groundwater metagenome</name>
    <dbReference type="NCBI Taxonomy" id="717931"/>
    <lineage>
        <taxon>unclassified sequences</taxon>
        <taxon>metagenomes</taxon>
        <taxon>ecological metagenomes</taxon>
    </lineage>
</organism>
<evidence type="ECO:0000313" key="8">
    <source>
        <dbReference type="EMBL" id="CEG11750.1"/>
    </source>
</evidence>
<keyword evidence="4 7" id="KW-0812">Transmembrane</keyword>
<dbReference type="PANTHER" id="PTHR30561:SF1">
    <property type="entry name" value="MULTIDRUG TRANSPORTER EMRE"/>
    <property type="match status" value="1"/>
</dbReference>
<dbReference type="PANTHER" id="PTHR30561">
    <property type="entry name" value="SMR FAMILY PROTON-DEPENDENT DRUG EFFLUX TRANSPORTER SUGE"/>
    <property type="match status" value="1"/>
</dbReference>
<dbReference type="GO" id="GO:0022857">
    <property type="term" value="F:transmembrane transporter activity"/>
    <property type="evidence" value="ECO:0007669"/>
    <property type="project" value="InterPro"/>
</dbReference>
<comment type="subcellular location">
    <subcellularLocation>
        <location evidence="1">Cell membrane</location>
        <topology evidence="1">Multi-pass membrane protein</topology>
    </subcellularLocation>
</comment>
<evidence type="ECO:0000256" key="4">
    <source>
        <dbReference type="ARBA" id="ARBA00022692"/>
    </source>
</evidence>
<feature type="transmembrane region" description="Helical" evidence="7">
    <location>
        <begin position="34"/>
        <end position="52"/>
    </location>
</feature>
<dbReference type="InterPro" id="IPR037185">
    <property type="entry name" value="EmrE-like"/>
</dbReference>
<evidence type="ECO:0000256" key="5">
    <source>
        <dbReference type="ARBA" id="ARBA00022989"/>
    </source>
</evidence>